<evidence type="ECO:0000256" key="1">
    <source>
        <dbReference type="ARBA" id="ARBA00022679"/>
    </source>
</evidence>
<evidence type="ECO:0008006" key="4">
    <source>
        <dbReference type="Google" id="ProtNLM"/>
    </source>
</evidence>
<gene>
    <name evidence="2" type="ORF">IWW36_004576</name>
</gene>
<dbReference type="EMBL" id="JANBUW010000665">
    <property type="protein sequence ID" value="KAJ2845944.1"/>
    <property type="molecule type" value="Genomic_DNA"/>
</dbReference>
<dbReference type="InterPro" id="IPR023213">
    <property type="entry name" value="CAT-like_dom_sf"/>
</dbReference>
<dbReference type="PANTHER" id="PTHR31642:SF310">
    <property type="entry name" value="FATTY ALCOHOL:CAFFEOYL-COA ACYLTRANSFERASE"/>
    <property type="match status" value="1"/>
</dbReference>
<dbReference type="InterPro" id="IPR050317">
    <property type="entry name" value="Plant_Fungal_Acyltransferase"/>
</dbReference>
<dbReference type="PANTHER" id="PTHR31642">
    <property type="entry name" value="TRICHOTHECENE 3-O-ACETYLTRANSFERASE"/>
    <property type="match status" value="1"/>
</dbReference>
<keyword evidence="3" id="KW-1185">Reference proteome</keyword>
<evidence type="ECO:0000313" key="2">
    <source>
        <dbReference type="EMBL" id="KAJ2845944.1"/>
    </source>
</evidence>
<dbReference type="GO" id="GO:0016747">
    <property type="term" value="F:acyltransferase activity, transferring groups other than amino-acyl groups"/>
    <property type="evidence" value="ECO:0007669"/>
    <property type="project" value="TreeGrafter"/>
</dbReference>
<dbReference type="Proteomes" id="UP001139887">
    <property type="component" value="Unassembled WGS sequence"/>
</dbReference>
<sequence>MTVDLPSSIEFRYPITKDFSYLYQVYCSYILLYKNTEGKSNFMPLELLERSLKILVRKYYQPVAGWYQVRDDEIDVVYYNDKFNDPPVSVQILDIDLAELSRHIYESNTDLLVPKAPSGVIKPENPNIPMFLAKATYLESNDAMVLGVNYHHSLMDGSAFWMFMNNWASVCNQLCEQKDKTEFVLPYPPTFEFPDISHLRNPNHSFTHPEYALVDAEQCFKEFQPTGDKIVESMLVISVDQQQQLRQQAKEFGVSFTEMLCAILWKGANDLRLQIRPSIGPEPSLYTCATNSRARLGISSNFCGSPVINTSCQKTVAEIANLDLCEVAHLVHNAIDKCTGEYLCSSIDFLLQQRKKELTDERQGHEGKKAIMLVYVCPMPLKCTVSSSRNFPIYKTDFGFGAPEYVRPPFLPFEGCMRIWPTPQYVSGSSNAPLEVYVSQPDYIDLSQSPLLRNFSPTKLTVIQ</sequence>
<accession>A0A9W8I5F7</accession>
<proteinExistence type="predicted"/>
<evidence type="ECO:0000313" key="3">
    <source>
        <dbReference type="Proteomes" id="UP001139887"/>
    </source>
</evidence>
<comment type="caution">
    <text evidence="2">The sequence shown here is derived from an EMBL/GenBank/DDBJ whole genome shotgun (WGS) entry which is preliminary data.</text>
</comment>
<name>A0A9W8I5F7_9FUNG</name>
<dbReference type="AlphaFoldDB" id="A0A9W8I5F7"/>
<reference evidence="2" key="1">
    <citation type="submission" date="2022-07" db="EMBL/GenBank/DDBJ databases">
        <title>Phylogenomic reconstructions and comparative analyses of Kickxellomycotina fungi.</title>
        <authorList>
            <person name="Reynolds N.K."/>
            <person name="Stajich J.E."/>
            <person name="Barry K."/>
            <person name="Grigoriev I.V."/>
            <person name="Crous P."/>
            <person name="Smith M.E."/>
        </authorList>
    </citation>
    <scope>NUCLEOTIDE SEQUENCE</scope>
    <source>
        <strain evidence="2">NRRL 1566</strain>
    </source>
</reference>
<dbReference type="OrthoDB" id="1862401at2759"/>
<dbReference type="Gene3D" id="3.30.559.10">
    <property type="entry name" value="Chloramphenicol acetyltransferase-like domain"/>
    <property type="match status" value="2"/>
</dbReference>
<dbReference type="Pfam" id="PF02458">
    <property type="entry name" value="Transferase"/>
    <property type="match status" value="1"/>
</dbReference>
<keyword evidence="1" id="KW-0808">Transferase</keyword>
<protein>
    <recommendedName>
        <fullName evidence="4">Transferase</fullName>
    </recommendedName>
</protein>
<organism evidence="2 3">
    <name type="scientific">Coemansia brasiliensis</name>
    <dbReference type="NCBI Taxonomy" id="2650707"/>
    <lineage>
        <taxon>Eukaryota</taxon>
        <taxon>Fungi</taxon>
        <taxon>Fungi incertae sedis</taxon>
        <taxon>Zoopagomycota</taxon>
        <taxon>Kickxellomycotina</taxon>
        <taxon>Kickxellomycetes</taxon>
        <taxon>Kickxellales</taxon>
        <taxon>Kickxellaceae</taxon>
        <taxon>Coemansia</taxon>
    </lineage>
</organism>